<evidence type="ECO:0000256" key="3">
    <source>
        <dbReference type="ARBA" id="ARBA00023163"/>
    </source>
</evidence>
<dbReference type="EMBL" id="PPTO01000022">
    <property type="protein sequence ID" value="RDB55123.1"/>
    <property type="molecule type" value="Genomic_DNA"/>
</dbReference>
<dbReference type="GO" id="GO:0003677">
    <property type="term" value="F:DNA binding"/>
    <property type="evidence" value="ECO:0007669"/>
    <property type="project" value="UniProtKB-KW"/>
</dbReference>
<dbReference type="PANTHER" id="PTHR44688">
    <property type="entry name" value="DNA-BINDING TRANSCRIPTIONAL ACTIVATOR DEVR_DOSR"/>
    <property type="match status" value="1"/>
</dbReference>
<reference evidence="6 7" key="1">
    <citation type="journal article" date="2018" name="Elife">
        <title>Discovery and characterization of a prevalent human gut bacterial enzyme sufficient for the inactivation of a family of plant toxins.</title>
        <authorList>
            <person name="Koppel N."/>
            <person name="Bisanz J.E."/>
            <person name="Pandelia M.E."/>
            <person name="Turnbaugh P.J."/>
            <person name="Balskus E.P."/>
        </authorList>
    </citation>
    <scope>NUCLEOTIDE SEQUENCE [LARGE SCALE GENOMIC DNA]</scope>
    <source>
        <strain evidence="6 7">OB21 GAM31</strain>
    </source>
</reference>
<keyword evidence="1" id="KW-0805">Transcription regulation</keyword>
<dbReference type="PROSITE" id="PS50043">
    <property type="entry name" value="HTH_LUXR_2"/>
    <property type="match status" value="1"/>
</dbReference>
<feature type="transmembrane region" description="Helical" evidence="4">
    <location>
        <begin position="103"/>
        <end position="123"/>
    </location>
</feature>
<name>A0A369L5L0_9ACTN</name>
<feature type="transmembrane region" description="Helical" evidence="4">
    <location>
        <begin position="72"/>
        <end position="91"/>
    </location>
</feature>
<feature type="transmembrane region" description="Helical" evidence="4">
    <location>
        <begin position="188"/>
        <end position="210"/>
    </location>
</feature>
<evidence type="ECO:0000313" key="7">
    <source>
        <dbReference type="Proteomes" id="UP000253975"/>
    </source>
</evidence>
<dbReference type="PANTHER" id="PTHR44688:SF16">
    <property type="entry name" value="DNA-BINDING TRANSCRIPTIONAL ACTIVATOR DEVR_DOSR"/>
    <property type="match status" value="1"/>
</dbReference>
<feature type="transmembrane region" description="Helical" evidence="4">
    <location>
        <begin position="160"/>
        <end position="182"/>
    </location>
</feature>
<feature type="transmembrane region" description="Helical" evidence="4">
    <location>
        <begin position="129"/>
        <end position="153"/>
    </location>
</feature>
<feature type="transmembrane region" description="Helical" evidence="4">
    <location>
        <begin position="40"/>
        <end position="66"/>
    </location>
</feature>
<dbReference type="CDD" id="cd06170">
    <property type="entry name" value="LuxR_C_like"/>
    <property type="match status" value="1"/>
</dbReference>
<keyword evidence="4" id="KW-0812">Transmembrane</keyword>
<dbReference type="Gene3D" id="1.10.10.10">
    <property type="entry name" value="Winged helix-like DNA-binding domain superfamily/Winged helix DNA-binding domain"/>
    <property type="match status" value="1"/>
</dbReference>
<evidence type="ECO:0000256" key="1">
    <source>
        <dbReference type="ARBA" id="ARBA00023015"/>
    </source>
</evidence>
<keyword evidence="3" id="KW-0804">Transcription</keyword>
<evidence type="ECO:0000313" key="6">
    <source>
        <dbReference type="EMBL" id="RDB55123.1"/>
    </source>
</evidence>
<dbReference type="SMART" id="SM00421">
    <property type="entry name" value="HTH_LUXR"/>
    <property type="match status" value="1"/>
</dbReference>
<organism evidence="6 7">
    <name type="scientific">Slackia isoflavoniconvertens</name>
    <dbReference type="NCBI Taxonomy" id="572010"/>
    <lineage>
        <taxon>Bacteria</taxon>
        <taxon>Bacillati</taxon>
        <taxon>Actinomycetota</taxon>
        <taxon>Coriobacteriia</taxon>
        <taxon>Eggerthellales</taxon>
        <taxon>Eggerthellaceae</taxon>
        <taxon>Slackia</taxon>
    </lineage>
</organism>
<feature type="transmembrane region" description="Helical" evidence="4">
    <location>
        <begin position="290"/>
        <end position="312"/>
    </location>
</feature>
<evidence type="ECO:0000256" key="4">
    <source>
        <dbReference type="SAM" id="Phobius"/>
    </source>
</evidence>
<sequence>MGRPPDALPLLDIGLFATMSRFIGETIWRAAMSERVHDAVFWRATAALCLVLATSSFMNISAFPLFDHVFTYARDISVLVNAACLVAVALVASFRSSSLDSRVVNIAAIAILAVGSSGIAASFALQSPWLLVVSSCAVSAARGWVSVVVGVSLSRFSIPVIAQIVTLAFLGNCAFGYVAWLFPTSIGLLAFFAAPIAALLLAHSIAKPVFAEVQSSDSPADIAITQPSSFLALGSQLFVCLFFFRVAFGFSLRFGEVNGAPLGDFFSIVPVGVLTIATIASSGKLMKSDLLAQVSVLFVLAGFFAATISAPWAYAASASLLSCGNALFDVVGWVVLAAVGTRNVRASVATIAWGRGVSALGSIVGAAIGVWASAASLTHPVAVQLATGGLVLGFAAYALIGLKNFSFIDTIKGVTKVVDIWSINIEEASRVTLEQACSAIANRVSLTPREREVFEMLARGRDSFYIQERLTVSRNTVKAHVKHIYAKLDIHTHQELLDIVELEMAS</sequence>
<dbReference type="SUPFAM" id="SSF46894">
    <property type="entry name" value="C-terminal effector domain of the bipartite response regulators"/>
    <property type="match status" value="1"/>
</dbReference>
<dbReference type="InterPro" id="IPR036388">
    <property type="entry name" value="WH-like_DNA-bd_sf"/>
</dbReference>
<feature type="transmembrane region" description="Helical" evidence="4">
    <location>
        <begin position="352"/>
        <end position="375"/>
    </location>
</feature>
<keyword evidence="2" id="KW-0238">DNA-binding</keyword>
<dbReference type="InterPro" id="IPR000792">
    <property type="entry name" value="Tscrpt_reg_LuxR_C"/>
</dbReference>
<keyword evidence="4" id="KW-1133">Transmembrane helix</keyword>
<gene>
    <name evidence="6" type="ORF">C1881_09740</name>
</gene>
<dbReference type="PRINTS" id="PR00038">
    <property type="entry name" value="HTHLUXR"/>
</dbReference>
<feature type="domain" description="HTH luxR-type" evidence="5">
    <location>
        <begin position="439"/>
        <end position="504"/>
    </location>
</feature>
<dbReference type="Proteomes" id="UP000253975">
    <property type="component" value="Unassembled WGS sequence"/>
</dbReference>
<comment type="caution">
    <text evidence="6">The sequence shown here is derived from an EMBL/GenBank/DDBJ whole genome shotgun (WGS) entry which is preliminary data.</text>
</comment>
<dbReference type="GO" id="GO:0006355">
    <property type="term" value="P:regulation of DNA-templated transcription"/>
    <property type="evidence" value="ECO:0007669"/>
    <property type="project" value="InterPro"/>
</dbReference>
<feature type="transmembrane region" description="Helical" evidence="4">
    <location>
        <begin position="318"/>
        <end position="340"/>
    </location>
</feature>
<evidence type="ECO:0000256" key="2">
    <source>
        <dbReference type="ARBA" id="ARBA00023125"/>
    </source>
</evidence>
<accession>A0A369L5L0</accession>
<feature type="transmembrane region" description="Helical" evidence="4">
    <location>
        <begin position="265"/>
        <end position="283"/>
    </location>
</feature>
<feature type="transmembrane region" description="Helical" evidence="4">
    <location>
        <begin position="230"/>
        <end position="253"/>
    </location>
</feature>
<dbReference type="AlphaFoldDB" id="A0A369L5L0"/>
<evidence type="ECO:0000259" key="5">
    <source>
        <dbReference type="PROSITE" id="PS50043"/>
    </source>
</evidence>
<proteinExistence type="predicted"/>
<dbReference type="Pfam" id="PF00196">
    <property type="entry name" value="GerE"/>
    <property type="match status" value="1"/>
</dbReference>
<feature type="transmembrane region" description="Helical" evidence="4">
    <location>
        <begin position="381"/>
        <end position="402"/>
    </location>
</feature>
<dbReference type="InterPro" id="IPR016032">
    <property type="entry name" value="Sig_transdc_resp-reg_C-effctor"/>
</dbReference>
<protein>
    <recommendedName>
        <fullName evidence="5">HTH luxR-type domain-containing protein</fullName>
    </recommendedName>
</protein>
<keyword evidence="4" id="KW-0472">Membrane</keyword>